<dbReference type="GO" id="GO:0043023">
    <property type="term" value="F:ribosomal large subunit binding"/>
    <property type="evidence" value="ECO:0007669"/>
    <property type="project" value="UniProtKB-UniRule"/>
</dbReference>
<dbReference type="Proteomes" id="UP000010483">
    <property type="component" value="Chromosome"/>
</dbReference>
<dbReference type="eggNOG" id="COG1293">
    <property type="taxonomic scope" value="Bacteria"/>
</dbReference>
<dbReference type="Gene3D" id="2.30.310.10">
    <property type="entry name" value="ibrinogen binding protein from staphylococcus aureus domain"/>
    <property type="match status" value="1"/>
</dbReference>
<protein>
    <recommendedName>
        <fullName evidence="5">Rqc2 homolog RqcH</fullName>
        <shortName evidence="5">RqcH</shortName>
    </recommendedName>
</protein>
<dbReference type="PANTHER" id="PTHR15239">
    <property type="entry name" value="NUCLEAR EXPORT MEDIATOR FACTOR NEMF"/>
    <property type="match status" value="1"/>
</dbReference>
<evidence type="ECO:0000259" key="6">
    <source>
        <dbReference type="Pfam" id="PF05670"/>
    </source>
</evidence>
<dbReference type="HOGENOM" id="CLU_022481_1_0_3"/>
<reference evidence="8" key="1">
    <citation type="journal article" date="2013" name="Proc. Natl. Acad. Sci. U.S.A.">
        <title>Improving the coverage of the cyanobacterial phylum using diversity-driven genome sequencing.</title>
        <authorList>
            <person name="Shih P.M."/>
            <person name="Wu D."/>
            <person name="Latifi A."/>
            <person name="Axen S.D."/>
            <person name="Fewer D.P."/>
            <person name="Talla E."/>
            <person name="Calteau A."/>
            <person name="Cai F."/>
            <person name="Tandeau de Marsac N."/>
            <person name="Rippka R."/>
            <person name="Herdman M."/>
            <person name="Sivonen K."/>
            <person name="Coursin T."/>
            <person name="Laurent T."/>
            <person name="Goodwin L."/>
            <person name="Nolan M."/>
            <person name="Davenport K.W."/>
            <person name="Han C.S."/>
            <person name="Rubin E.M."/>
            <person name="Eisen J.A."/>
            <person name="Woyke T."/>
            <person name="Gugger M."/>
            <person name="Kerfeld C.A."/>
        </authorList>
    </citation>
    <scope>NUCLEOTIDE SEQUENCE [LARGE SCALE GENOMIC DNA]</scope>
    <source>
        <strain evidence="8">ATCC 29140 / PCC 7202</strain>
    </source>
</reference>
<dbReference type="InterPro" id="IPR008532">
    <property type="entry name" value="NFACT_RNA-bd"/>
</dbReference>
<dbReference type="BioCyc" id="CSTA292563:G1353-884-MONOMER"/>
<dbReference type="InterPro" id="IPR043682">
    <property type="entry name" value="RqcH_bacterial"/>
</dbReference>
<dbReference type="GO" id="GO:0072344">
    <property type="term" value="P:rescue of stalled ribosome"/>
    <property type="evidence" value="ECO:0007669"/>
    <property type="project" value="UniProtKB-UniRule"/>
</dbReference>
<dbReference type="PATRIC" id="fig|292563.3.peg.921"/>
<dbReference type="Pfam" id="PF05833">
    <property type="entry name" value="NFACT_N"/>
    <property type="match status" value="1"/>
</dbReference>
<dbReference type="KEGG" id="csn:Cyast_0877"/>
<name>K9YJ21_CYASC</name>
<feature type="domain" description="NFACT RNA-binding" evidence="6">
    <location>
        <begin position="455"/>
        <end position="552"/>
    </location>
</feature>
<dbReference type="AlphaFoldDB" id="K9YJ21"/>
<evidence type="ECO:0000313" key="8">
    <source>
        <dbReference type="Proteomes" id="UP000010483"/>
    </source>
</evidence>
<organism evidence="7 8">
    <name type="scientific">Cyanobacterium stanieri (strain ATCC 29140 / PCC 7202)</name>
    <dbReference type="NCBI Taxonomy" id="292563"/>
    <lineage>
        <taxon>Bacteria</taxon>
        <taxon>Bacillati</taxon>
        <taxon>Cyanobacteriota</taxon>
        <taxon>Cyanophyceae</taxon>
        <taxon>Oscillatoriophycideae</taxon>
        <taxon>Chroococcales</taxon>
        <taxon>Geminocystaceae</taxon>
        <taxon>Cyanobacterium</taxon>
    </lineage>
</organism>
<evidence type="ECO:0000256" key="4">
    <source>
        <dbReference type="ARBA" id="ARBA00022917"/>
    </source>
</evidence>
<evidence type="ECO:0000256" key="2">
    <source>
        <dbReference type="ARBA" id="ARBA00022730"/>
    </source>
</evidence>
<evidence type="ECO:0000256" key="5">
    <source>
        <dbReference type="HAMAP-Rule" id="MF_00844"/>
    </source>
</evidence>
<comment type="subunit">
    <text evidence="5">Associates with stalled 50S ribosomal subunits. Binds to RqcP.</text>
</comment>
<dbReference type="GO" id="GO:0000049">
    <property type="term" value="F:tRNA binding"/>
    <property type="evidence" value="ECO:0007669"/>
    <property type="project" value="UniProtKB-UniRule"/>
</dbReference>
<dbReference type="InterPro" id="IPR051608">
    <property type="entry name" value="RQC_Subunit_NEMF"/>
</dbReference>
<dbReference type="GO" id="GO:1990112">
    <property type="term" value="C:RQC complex"/>
    <property type="evidence" value="ECO:0007669"/>
    <property type="project" value="TreeGrafter"/>
</dbReference>
<feature type="coiled-coil region" evidence="5">
    <location>
        <begin position="288"/>
        <end position="326"/>
    </location>
</feature>
<dbReference type="GO" id="GO:0019843">
    <property type="term" value="F:rRNA binding"/>
    <property type="evidence" value="ECO:0007669"/>
    <property type="project" value="UniProtKB-UniRule"/>
</dbReference>
<keyword evidence="5" id="KW-0175">Coiled coil</keyword>
<keyword evidence="4 5" id="KW-0648">Protein biosynthesis</keyword>
<evidence type="ECO:0000256" key="1">
    <source>
        <dbReference type="ARBA" id="ARBA00022555"/>
    </source>
</evidence>
<keyword evidence="3 5" id="KW-0694">RNA-binding</keyword>
<comment type="similarity">
    <text evidence="5">Belongs to the NEMF family.</text>
</comment>
<proteinExistence type="inferred from homology"/>
<evidence type="ECO:0000313" key="7">
    <source>
        <dbReference type="EMBL" id="AFZ46849.1"/>
    </source>
</evidence>
<keyword evidence="8" id="KW-1185">Reference proteome</keyword>
<dbReference type="Pfam" id="PF05670">
    <property type="entry name" value="NFACT-R_1"/>
    <property type="match status" value="1"/>
</dbReference>
<keyword evidence="1 5" id="KW-0820">tRNA-binding</keyword>
<sequence>MQPVDYTTLVAICHSLNSQSIPSRLEQVYQCDRTSISLCLRSLKKKSWLTIAWHPQAARICIGNPPPRKKDTFTFSEQLRHLISGYALIGVNIVSEWERVVDFQFAQRPNEKPLYHLYVEVMGKYSNVILTNAQQQIITVAKQITSAKSSVRTVETSQTYQLPPPLTGNTPKIEESFSSWQETVNLIPGRLDKQLIKAYRGVSPTIAKELITQAHISLPIENHQLTPSQWESLYQQWQKWLTTIEQKTFYPHTTPSGYSVFPPHGQEETAKEDLHQVIDHYYTQKINQENFQQLQQQLQQKIKNIIKKLKVKADKYQDKINQSANSEIYRTQADLLMANLHQWRIGSQSITLDDFTTGKPVKIELAPDKNAIQNAQSLYKKHQKLKRAKDAVKPLLQEVNEEINYLQQTLNNVLQLENNDSEDFNTLEEIKAELITQKYIEDNQYRQSNGNEESKPRVFKTPSNFEILVGRNNRQNDVLVSRIATDYDLWFHAQEIPGSHVLLRLNAGDIPEEKDLQYAANIAAYYSQARESDQVPVIYTKPKYVYKPKGAKPGMVIYSNQTVIWGKSLDFSGEALTA</sequence>
<gene>
    <name evidence="5" type="primary">rqcH</name>
    <name evidence="7" type="ordered locus">Cyast_0877</name>
</gene>
<dbReference type="PANTHER" id="PTHR15239:SF6">
    <property type="entry name" value="RIBOSOME QUALITY CONTROL COMPLEX SUBUNIT NEMF"/>
    <property type="match status" value="1"/>
</dbReference>
<dbReference type="EMBL" id="CP003940">
    <property type="protein sequence ID" value="AFZ46849.1"/>
    <property type="molecule type" value="Genomic_DNA"/>
</dbReference>
<dbReference type="HAMAP" id="MF_00844_B">
    <property type="entry name" value="RqcH_B"/>
    <property type="match status" value="1"/>
</dbReference>
<accession>K9YJ21</accession>
<comment type="function">
    <text evidence="5">Key component of the ribosome quality control system (RQC), a ribosome-associated complex that mediates the extraction of incompletely synthesized nascent chains from stalled ribosomes and their subsequent degradation. RqcH recruits Ala-charged tRNA, and with RqcP directs the elongation of stalled nascent chains on 50S ribosomal subunits, leading to non-templated C-terminal alanine extensions (Ala tail). The Ala tail promotes nascent chain degradation. May add between 1 and at least 8 Ala residues. Binds to stalled 50S ribosomal subunits.</text>
</comment>
<evidence type="ECO:0000256" key="3">
    <source>
        <dbReference type="ARBA" id="ARBA00022884"/>
    </source>
</evidence>
<keyword evidence="2 5" id="KW-0699">rRNA-binding</keyword>
<dbReference type="STRING" id="292563.Cyast_0877"/>